<feature type="domain" description="Response regulatory" evidence="11">
    <location>
        <begin position="3"/>
        <end position="120"/>
    </location>
</feature>
<evidence type="ECO:0000256" key="8">
    <source>
        <dbReference type="PROSITE-ProRule" id="PRU00169"/>
    </source>
</evidence>
<feature type="coiled-coil region" evidence="9">
    <location>
        <begin position="109"/>
        <end position="143"/>
    </location>
</feature>
<keyword evidence="6" id="KW-0238">DNA-binding</keyword>
<keyword evidence="3 8" id="KW-0597">Phosphoprotein</keyword>
<keyword evidence="2" id="KW-0963">Cytoplasm</keyword>
<dbReference type="InterPro" id="IPR001789">
    <property type="entry name" value="Sig_transdc_resp-reg_receiver"/>
</dbReference>
<reference evidence="13 14" key="1">
    <citation type="submission" date="2019-12" db="EMBL/GenBank/DDBJ databases">
        <title>Paenibacillus sp. nov. sp. isolated from soil.</title>
        <authorList>
            <person name="Kim J."/>
            <person name="Jeong S.E."/>
            <person name="Jung H.S."/>
            <person name="Jeon C.O."/>
        </authorList>
    </citation>
    <scope>NUCLEOTIDE SEQUENCE [LARGE SCALE GENOMIC DNA]</scope>
    <source>
        <strain evidence="13 14">5J-6</strain>
    </source>
</reference>
<dbReference type="PROSITE" id="PS50110">
    <property type="entry name" value="RESPONSE_REGULATORY"/>
    <property type="match status" value="1"/>
</dbReference>
<evidence type="ECO:0000256" key="3">
    <source>
        <dbReference type="ARBA" id="ARBA00022553"/>
    </source>
</evidence>
<dbReference type="InterPro" id="IPR000160">
    <property type="entry name" value="GGDEF_dom"/>
</dbReference>
<evidence type="ECO:0000313" key="13">
    <source>
        <dbReference type="EMBL" id="MZQ86350.1"/>
    </source>
</evidence>
<feature type="domain" description="HTH araC/xylS-type" evidence="10">
    <location>
        <begin position="434"/>
        <end position="533"/>
    </location>
</feature>
<evidence type="ECO:0000256" key="6">
    <source>
        <dbReference type="ARBA" id="ARBA00023125"/>
    </source>
</evidence>
<evidence type="ECO:0000259" key="10">
    <source>
        <dbReference type="PROSITE" id="PS01124"/>
    </source>
</evidence>
<dbReference type="Gene3D" id="1.10.10.60">
    <property type="entry name" value="Homeodomain-like"/>
    <property type="match status" value="2"/>
</dbReference>
<evidence type="ECO:0000256" key="7">
    <source>
        <dbReference type="ARBA" id="ARBA00023163"/>
    </source>
</evidence>
<evidence type="ECO:0000256" key="1">
    <source>
        <dbReference type="ARBA" id="ARBA00004496"/>
    </source>
</evidence>
<dbReference type="SUPFAM" id="SSF52172">
    <property type="entry name" value="CheY-like"/>
    <property type="match status" value="1"/>
</dbReference>
<keyword evidence="9" id="KW-0175">Coiled coil</keyword>
<dbReference type="SUPFAM" id="SSF46689">
    <property type="entry name" value="Homeodomain-like"/>
    <property type="match status" value="1"/>
</dbReference>
<dbReference type="RefSeq" id="WP_161410771.1">
    <property type="nucleotide sequence ID" value="NZ_WTUZ01000039.1"/>
</dbReference>
<comment type="subcellular location">
    <subcellularLocation>
        <location evidence="1">Cytoplasm</location>
    </subcellularLocation>
</comment>
<keyword evidence="7" id="KW-0804">Transcription</keyword>
<evidence type="ECO:0000256" key="9">
    <source>
        <dbReference type="SAM" id="Coils"/>
    </source>
</evidence>
<evidence type="ECO:0000256" key="5">
    <source>
        <dbReference type="ARBA" id="ARBA00023015"/>
    </source>
</evidence>
<dbReference type="Proteomes" id="UP000481087">
    <property type="component" value="Unassembled WGS sequence"/>
</dbReference>
<evidence type="ECO:0000256" key="2">
    <source>
        <dbReference type="ARBA" id="ARBA00022490"/>
    </source>
</evidence>
<dbReference type="PANTHER" id="PTHR42713">
    <property type="entry name" value="HISTIDINE KINASE-RELATED"/>
    <property type="match status" value="1"/>
</dbReference>
<dbReference type="SMART" id="SM00342">
    <property type="entry name" value="HTH_ARAC"/>
    <property type="match status" value="1"/>
</dbReference>
<keyword evidence="14" id="KW-1185">Reference proteome</keyword>
<dbReference type="InterPro" id="IPR041522">
    <property type="entry name" value="CdaR_GGDEF"/>
</dbReference>
<evidence type="ECO:0000259" key="11">
    <source>
        <dbReference type="PROSITE" id="PS50110"/>
    </source>
</evidence>
<accession>A0A6L8VAV1</accession>
<gene>
    <name evidence="13" type="ORF">GQF01_30030</name>
</gene>
<dbReference type="Pfam" id="PF12833">
    <property type="entry name" value="HTH_18"/>
    <property type="match status" value="1"/>
</dbReference>
<organism evidence="13 14">
    <name type="scientific">Paenibacillus silvestris</name>
    <dbReference type="NCBI Taxonomy" id="2606219"/>
    <lineage>
        <taxon>Bacteria</taxon>
        <taxon>Bacillati</taxon>
        <taxon>Bacillota</taxon>
        <taxon>Bacilli</taxon>
        <taxon>Bacillales</taxon>
        <taxon>Paenibacillaceae</taxon>
        <taxon>Paenibacillus</taxon>
    </lineage>
</organism>
<name>A0A6L8VAV1_9BACL</name>
<evidence type="ECO:0000256" key="4">
    <source>
        <dbReference type="ARBA" id="ARBA00023012"/>
    </source>
</evidence>
<dbReference type="AlphaFoldDB" id="A0A6L8VAV1"/>
<dbReference type="InterPro" id="IPR051552">
    <property type="entry name" value="HptR"/>
</dbReference>
<sequence length="534" mass="61256">MYKIIIADDEDNVREGIRDSLNWAELGFEVVGDFINGDEVIQAAGTLKPDVVLTDINMPLVDGLEVTRYLSENHPLTKVIILTGYDEFEYAQQALKLKVYDYILKPNTADELREMLSKLKAALDDETRQVEDLGMLKQQLRESLPLVRERYLNQLVTGDLRESNIDDKLAYLEIDLKANYYLVAVIDVDDQGELKKLFPGSESELLYFAVCNISGEMISREKNGVVFQNNDDKTVVILFDDDMEVLSRAATRIFEEIKVSVREYLKFTVSIGVGDIMSSLKNIHYSHKRALSALEYRFFLGKNRIIHSGDMEGGLGERVPYDKLWEKKLITAIKSGTQQEIDVIVEKIIKNLKESYLSMDRCYIHVQHIIVSIMDALDDLDIGETTHSKISSPLTEIYGLITLDEIEDWLKTYCSRITGIILETRNKCSKMQAVKAEAYIRENYADTNISMDMVCKYLVLSTSYFSLIFKNHTGETFIGYLTRIRVEKAKELLKCTDLKTYEIANRTGYLDPHYFNLIFKKATGMTPTVYRKMM</sequence>
<dbReference type="InterPro" id="IPR009057">
    <property type="entry name" value="Homeodomain-like_sf"/>
</dbReference>
<dbReference type="Pfam" id="PF00072">
    <property type="entry name" value="Response_reg"/>
    <property type="match status" value="1"/>
</dbReference>
<protein>
    <submittedName>
        <fullName evidence="13">Response regulator</fullName>
    </submittedName>
</protein>
<keyword evidence="4" id="KW-0902">Two-component regulatory system</keyword>
<dbReference type="GO" id="GO:0005737">
    <property type="term" value="C:cytoplasm"/>
    <property type="evidence" value="ECO:0007669"/>
    <property type="project" value="UniProtKB-SubCell"/>
</dbReference>
<feature type="domain" description="GGDEF" evidence="12">
    <location>
        <begin position="179"/>
        <end position="310"/>
    </location>
</feature>
<feature type="modified residue" description="4-aspartylphosphate" evidence="8">
    <location>
        <position position="55"/>
    </location>
</feature>
<keyword evidence="5" id="KW-0805">Transcription regulation</keyword>
<dbReference type="InterPro" id="IPR018060">
    <property type="entry name" value="HTH_AraC"/>
</dbReference>
<comment type="caution">
    <text evidence="13">The sequence shown here is derived from an EMBL/GenBank/DDBJ whole genome shotgun (WGS) entry which is preliminary data.</text>
</comment>
<evidence type="ECO:0000313" key="14">
    <source>
        <dbReference type="Proteomes" id="UP000481087"/>
    </source>
</evidence>
<evidence type="ECO:0000259" key="12">
    <source>
        <dbReference type="PROSITE" id="PS50887"/>
    </source>
</evidence>
<dbReference type="Gene3D" id="3.40.50.2300">
    <property type="match status" value="1"/>
</dbReference>
<dbReference type="PROSITE" id="PS01124">
    <property type="entry name" value="HTH_ARAC_FAMILY_2"/>
    <property type="match status" value="1"/>
</dbReference>
<dbReference type="PANTHER" id="PTHR42713:SF3">
    <property type="entry name" value="TRANSCRIPTIONAL REGULATORY PROTEIN HPTR"/>
    <property type="match status" value="1"/>
</dbReference>
<dbReference type="EMBL" id="WTUZ01000039">
    <property type="protein sequence ID" value="MZQ86350.1"/>
    <property type="molecule type" value="Genomic_DNA"/>
</dbReference>
<dbReference type="CDD" id="cd17536">
    <property type="entry name" value="REC_YesN-like"/>
    <property type="match status" value="1"/>
</dbReference>
<dbReference type="SMART" id="SM00448">
    <property type="entry name" value="REC"/>
    <property type="match status" value="1"/>
</dbReference>
<dbReference type="Pfam" id="PF17853">
    <property type="entry name" value="GGDEF_2"/>
    <property type="match status" value="1"/>
</dbReference>
<dbReference type="GO" id="GO:0043565">
    <property type="term" value="F:sequence-specific DNA binding"/>
    <property type="evidence" value="ECO:0007669"/>
    <property type="project" value="InterPro"/>
</dbReference>
<dbReference type="InterPro" id="IPR011006">
    <property type="entry name" value="CheY-like_superfamily"/>
</dbReference>
<dbReference type="GO" id="GO:0003700">
    <property type="term" value="F:DNA-binding transcription factor activity"/>
    <property type="evidence" value="ECO:0007669"/>
    <property type="project" value="InterPro"/>
</dbReference>
<dbReference type="PROSITE" id="PS50887">
    <property type="entry name" value="GGDEF"/>
    <property type="match status" value="1"/>
</dbReference>
<proteinExistence type="predicted"/>
<dbReference type="GO" id="GO:0000160">
    <property type="term" value="P:phosphorelay signal transduction system"/>
    <property type="evidence" value="ECO:0007669"/>
    <property type="project" value="UniProtKB-KW"/>
</dbReference>